<dbReference type="EMBL" id="KQ418323">
    <property type="protein sequence ID" value="KOF87765.1"/>
    <property type="molecule type" value="Genomic_DNA"/>
</dbReference>
<accession>A0A0L8HG62</accession>
<reference evidence="2" key="1">
    <citation type="submission" date="2015-07" db="EMBL/GenBank/DDBJ databases">
        <title>MeaNS - Measles Nucleotide Surveillance Program.</title>
        <authorList>
            <person name="Tran T."/>
            <person name="Druce J."/>
        </authorList>
    </citation>
    <scope>NUCLEOTIDE SEQUENCE</scope>
    <source>
        <strain evidence="2">UCB-OBI-ISO-001</strain>
        <tissue evidence="2">Gonad</tissue>
    </source>
</reference>
<feature type="compositionally biased region" description="Polar residues" evidence="1">
    <location>
        <begin position="58"/>
        <end position="70"/>
    </location>
</feature>
<feature type="region of interest" description="Disordered" evidence="1">
    <location>
        <begin position="58"/>
        <end position="78"/>
    </location>
</feature>
<organism evidence="2">
    <name type="scientific">Octopus bimaculoides</name>
    <name type="common">California two-spotted octopus</name>
    <dbReference type="NCBI Taxonomy" id="37653"/>
    <lineage>
        <taxon>Eukaryota</taxon>
        <taxon>Metazoa</taxon>
        <taxon>Spiralia</taxon>
        <taxon>Lophotrochozoa</taxon>
        <taxon>Mollusca</taxon>
        <taxon>Cephalopoda</taxon>
        <taxon>Coleoidea</taxon>
        <taxon>Octopodiformes</taxon>
        <taxon>Octopoda</taxon>
        <taxon>Incirrata</taxon>
        <taxon>Octopodidae</taxon>
        <taxon>Octopus</taxon>
    </lineage>
</organism>
<name>A0A0L8HG62_OCTBM</name>
<dbReference type="AlphaFoldDB" id="A0A0L8HG62"/>
<sequence>MISNHLVNNVNVTGGSSLNINVSIDGNSVYINNSNNNYNSNNRNSNYYSNNIVDNGSTSSNFNDSNSVRPSNPIPISDHSILDESLNPDPAQISGTPYCTAALNDATATTNRITRATSDSHYDNDYTSHNTNIINNNVDIANRSSISNNGRKNRGSETLNTNRGNNNNSYDSVGVDFN</sequence>
<evidence type="ECO:0000256" key="1">
    <source>
        <dbReference type="SAM" id="MobiDB-lite"/>
    </source>
</evidence>
<protein>
    <submittedName>
        <fullName evidence="2">Uncharacterized protein</fullName>
    </submittedName>
</protein>
<gene>
    <name evidence="2" type="ORF">OCBIM_22016181mg</name>
</gene>
<proteinExistence type="predicted"/>
<feature type="region of interest" description="Disordered" evidence="1">
    <location>
        <begin position="143"/>
        <end position="178"/>
    </location>
</feature>
<evidence type="ECO:0000313" key="2">
    <source>
        <dbReference type="EMBL" id="KOF87765.1"/>
    </source>
</evidence>